<dbReference type="EMBL" id="OD564871">
    <property type="protein sequence ID" value="CAD7440077.1"/>
    <property type="molecule type" value="Genomic_DNA"/>
</dbReference>
<gene>
    <name evidence="1" type="ORF">TBIB3V08_LOCUS2605</name>
</gene>
<accession>A0A7R9ERJ8</accession>
<sequence>MRDNTRSVEVKKRTKQRSATTFQVEFRGSGAAFVWRESEKPFREYHPSSPERDSNLDLPVLSNYGVYTEYEDEACFTCLLGTDFAKLPCSNLGRELLSAVEQGQHGRCFHNNGYQGLTGHLTHKMGTELYRITLQQQVGREGRQMLRDYCEVLHIFSYRVTVTCEANILQLESLFGTEEEVPNHIECLSYITTAQRRAAVCSTSARFITPKIGHGTELLKGLTLRLFGASIEQRDKRYCQRNILRRLGWARLDVHANVYGSRKAHSLKTHVAILPVHSAEIRTPTFPSPRSPARPVPPNLGNTLFSVGVPQRCQMFRSSVVQSLGV</sequence>
<evidence type="ECO:0000313" key="1">
    <source>
        <dbReference type="EMBL" id="CAD7440077.1"/>
    </source>
</evidence>
<protein>
    <submittedName>
        <fullName evidence="1">Uncharacterized protein</fullName>
    </submittedName>
</protein>
<proteinExistence type="predicted"/>
<organism evidence="1">
    <name type="scientific">Timema bartmani</name>
    <dbReference type="NCBI Taxonomy" id="61472"/>
    <lineage>
        <taxon>Eukaryota</taxon>
        <taxon>Metazoa</taxon>
        <taxon>Ecdysozoa</taxon>
        <taxon>Arthropoda</taxon>
        <taxon>Hexapoda</taxon>
        <taxon>Insecta</taxon>
        <taxon>Pterygota</taxon>
        <taxon>Neoptera</taxon>
        <taxon>Polyneoptera</taxon>
        <taxon>Phasmatodea</taxon>
        <taxon>Timematodea</taxon>
        <taxon>Timematoidea</taxon>
        <taxon>Timematidae</taxon>
        <taxon>Timema</taxon>
    </lineage>
</organism>
<dbReference type="AlphaFoldDB" id="A0A7R9ERJ8"/>
<name>A0A7R9ERJ8_9NEOP</name>
<reference evidence="1" key="1">
    <citation type="submission" date="2020-11" db="EMBL/GenBank/DDBJ databases">
        <authorList>
            <person name="Tran Van P."/>
        </authorList>
    </citation>
    <scope>NUCLEOTIDE SEQUENCE</scope>
</reference>